<dbReference type="GeneID" id="109474808"/>
<dbReference type="InterPro" id="IPR033443">
    <property type="entry name" value="PROP1-like_PPR_dom"/>
</dbReference>
<dbReference type="InterPro" id="IPR011990">
    <property type="entry name" value="TPR-like_helical_dom_sf"/>
</dbReference>
<dbReference type="FunFam" id="1.10.510.10:FF:000571">
    <property type="entry name" value="Maternal embryonic leucine zipper kinase"/>
    <property type="match status" value="1"/>
</dbReference>
<dbReference type="GO" id="GO:0005634">
    <property type="term" value="C:nucleus"/>
    <property type="evidence" value="ECO:0007669"/>
    <property type="project" value="TreeGrafter"/>
</dbReference>
<protein>
    <submittedName>
        <fullName evidence="9">Leucine-rich PPR motif-containing protein, mitochondrial-like</fullName>
    </submittedName>
</protein>
<dbReference type="GO" id="GO:0005524">
    <property type="term" value="F:ATP binding"/>
    <property type="evidence" value="ECO:0007669"/>
    <property type="project" value="UniProtKB-UniRule"/>
</dbReference>
<dbReference type="Gene3D" id="3.30.200.20">
    <property type="entry name" value="Phosphorylase Kinase, domain 1"/>
    <property type="match status" value="3"/>
</dbReference>
<dbReference type="InterPro" id="IPR011009">
    <property type="entry name" value="Kinase-like_dom_sf"/>
</dbReference>
<keyword evidence="1" id="KW-0677">Repeat</keyword>
<dbReference type="InterPro" id="IPR033490">
    <property type="entry name" value="LRP130"/>
</dbReference>
<dbReference type="Proteomes" id="UP000515135">
    <property type="component" value="Unplaced"/>
</dbReference>
<dbReference type="GO" id="GO:0003730">
    <property type="term" value="F:mRNA 3'-UTR binding"/>
    <property type="evidence" value="ECO:0007669"/>
    <property type="project" value="TreeGrafter"/>
</dbReference>
<dbReference type="RefSeq" id="XP_019630725.1">
    <property type="nucleotide sequence ID" value="XM_019775166.1"/>
</dbReference>
<evidence type="ECO:0000256" key="4">
    <source>
        <dbReference type="PROSITE-ProRule" id="PRU00708"/>
    </source>
</evidence>
<feature type="compositionally biased region" description="Low complexity" evidence="6">
    <location>
        <begin position="1524"/>
        <end position="1545"/>
    </location>
</feature>
<accession>A0A6P4YMM6</accession>
<dbReference type="GO" id="GO:0004672">
    <property type="term" value="F:protein kinase activity"/>
    <property type="evidence" value="ECO:0007669"/>
    <property type="project" value="InterPro"/>
</dbReference>
<dbReference type="PANTHER" id="PTHR46669:SF1">
    <property type="entry name" value="LEUCINE-RICH PPR MOTIF-CONTAINING PROTEIN, MITOCHONDRIAL"/>
    <property type="match status" value="1"/>
</dbReference>
<evidence type="ECO:0000256" key="5">
    <source>
        <dbReference type="PROSITE-ProRule" id="PRU10141"/>
    </source>
</evidence>
<dbReference type="PROSITE" id="PS50011">
    <property type="entry name" value="PROTEIN_KINASE_DOM"/>
    <property type="match status" value="1"/>
</dbReference>
<dbReference type="PANTHER" id="PTHR46669">
    <property type="entry name" value="LEUCINE-RICH PPR MOTIF-CONTAINING PROTEIN, MITOCHONDRIAL"/>
    <property type="match status" value="1"/>
</dbReference>
<evidence type="ECO:0000259" key="7">
    <source>
        <dbReference type="PROSITE" id="PS50011"/>
    </source>
</evidence>
<dbReference type="InterPro" id="IPR002885">
    <property type="entry name" value="PPR_rpt"/>
</dbReference>
<feature type="repeat" description="PPR" evidence="4">
    <location>
        <begin position="1620"/>
        <end position="1654"/>
    </location>
</feature>
<evidence type="ECO:0000313" key="8">
    <source>
        <dbReference type="Proteomes" id="UP000515135"/>
    </source>
</evidence>
<dbReference type="Gene3D" id="1.10.510.10">
    <property type="entry name" value="Transferase(Phosphotransferase) domain 1"/>
    <property type="match status" value="1"/>
</dbReference>
<dbReference type="CDD" id="cd14005">
    <property type="entry name" value="STKc_PIM"/>
    <property type="match status" value="1"/>
</dbReference>
<feature type="compositionally biased region" description="Low complexity" evidence="6">
    <location>
        <begin position="1489"/>
        <end position="1500"/>
    </location>
</feature>
<feature type="region of interest" description="Disordered" evidence="6">
    <location>
        <begin position="1487"/>
        <end position="1545"/>
    </location>
</feature>
<keyword evidence="3 5" id="KW-0067">ATP-binding</keyword>
<name>A0A6P4YMM6_BRABE</name>
<dbReference type="Pfam" id="PF00069">
    <property type="entry name" value="Pkinase"/>
    <property type="match status" value="1"/>
</dbReference>
<dbReference type="OrthoDB" id="185373at2759"/>
<dbReference type="SUPFAM" id="SSF56112">
    <property type="entry name" value="Protein kinase-like (PK-like)"/>
    <property type="match status" value="1"/>
</dbReference>
<feature type="region of interest" description="Disordered" evidence="6">
    <location>
        <begin position="1"/>
        <end position="36"/>
    </location>
</feature>
<feature type="repeat" description="PPR" evidence="4">
    <location>
        <begin position="1216"/>
        <end position="1250"/>
    </location>
</feature>
<dbReference type="PROSITE" id="PS51375">
    <property type="entry name" value="PPR"/>
    <property type="match status" value="4"/>
</dbReference>
<dbReference type="PROSITE" id="PS00108">
    <property type="entry name" value="PROTEIN_KINASE_ST"/>
    <property type="match status" value="1"/>
</dbReference>
<evidence type="ECO:0000256" key="6">
    <source>
        <dbReference type="SAM" id="MobiDB-lite"/>
    </source>
</evidence>
<dbReference type="KEGG" id="bbel:109474808"/>
<dbReference type="GO" id="GO:0005739">
    <property type="term" value="C:mitochondrion"/>
    <property type="evidence" value="ECO:0007669"/>
    <property type="project" value="TreeGrafter"/>
</dbReference>
<dbReference type="Pfam" id="PF17177">
    <property type="entry name" value="PPR_long"/>
    <property type="match status" value="1"/>
</dbReference>
<feature type="domain" description="Protein kinase" evidence="7">
    <location>
        <begin position="182"/>
        <end position="432"/>
    </location>
</feature>
<reference evidence="9" key="1">
    <citation type="submission" date="2025-08" db="UniProtKB">
        <authorList>
            <consortium name="RefSeq"/>
        </authorList>
    </citation>
    <scope>IDENTIFICATION</scope>
    <source>
        <tissue evidence="9">Gonad</tissue>
    </source>
</reference>
<sequence>MPQPRPSTAWALAGKSDEVAAESQQDAPKPTVAPQRPVPAVVTPVARSEKIVVFRHPTENVNLVKGSFVQPCPTSSMDLTPGKPVTEREHHRRAVLRSGGFGNVYAGTRARDGLPVAIKHIASKPVTERESFERAYHRRAMLRSSGFGNVYAGTRARDGQLAAIKHIASKPVTERKSFKTVYHRGAVLGSGGFGTVYAGTRARDGLPVAIKHIAKKKVPGWGQLNGVRVPLEIVLLRRVMGHDDIIKLLAWNERPDSYILILERPEPVMDLFHFINEKGALGEFLSRDFMLQIVNMVRHCHNQGVVHRDIKAENLLVDLRTGRIKLIDFGSGASLKDTVYTDFAGTRIYSPPEWIRFGRYHGRRAAVWSLGTLLYVMVCGVIPFERDSEICRGVVYFERRVSKECEDLIRWMLTIRPSGRPSLKQILEHPWMLKGRSLSRRLSSADSQWFESIRKLAGEAAEKRSLRFVPSLQFITWFKMAALLRSVKLVRFIPTITRQIGQNTTRLSSSNARLASKYLQEAQFPRPRYLSTTLHRPQDVQEQQGTAPQVSARDAVRQAAMFEQLLRELDFSVRRTGRIVKSKLERVFNAVVTSGRKYCIGHYNAQLKVYLDSEHKFSATDFLANMEAKDIQPNRVTYQHLVMAYCQQGDIEGARKVLEFMKTKDFPITESVFNALITGHGRAGDMENAKGILDVMRNTGVEPSLDTYTALLCAFAEHGDIQAIEEFISELEKTEVSLMDSDYLQLVYSLATHGHTQHIQKFLEKIRHDQGYVQDAITTVSQLIIAECDDAAFSVFLTLPPVVTAGEEDSTGDPNNGYFFIRNMVYHQRPIDTLVKYCDQLLEQGIHTVPLQFALKCALEDNNAEYAYSIVKVLKEKNLPVRAHFFWPLLASCHLDSDIEGVTGILRTMQELEASPDADTYSKYLVPLVSGSTDMLAKFQELGLNLGPEEILALLRWEIQNNRLDVACTLLKQNSGENIMFEAYKMSLVDAFISKQQDPEAFAELLSIVYKSQQLGRTEENDPVGYFLYNLLEEMQMQGGMAKRREETFLKLLDSLKNKGVQIPVNIVKGMDKLIKRINYSPNVFQAAVALADAPLRDRWQPDEGMFQPDEEGEVQLNMMEPESIDHIESQLRMARTKGLTRRAVHLMRMLVKANCLQENVERAVELKKEVESLGEVLYATNYPSLIEALCKERKVQEAWDANQELNRNYPSFVMDGWKYCCLVQLLAEEGQLQDALNTLDEMKSKGIMSDFRLQNNFFQVLHSLAERGDLESTRALFDKAMELGLVRPTNNLASHLVTPYLLKDDLEGAWNAIKDCEEKYRIMPRLHDLLCAYIEKGDTDSLQTAMDYISNSKGEMNMLYDLVFAFLSKGKYKEARKIIETPGMRALDTRLNWFANLCIQNDMGEALEQLVIQTKKLFGCDRDLMYTYLLQYYDQQQTGEKAAHVWTMMQEEDLLPEDGTLRYIASVVQRSGQPLPADFPDWIAAQQDSSTSTSSSDSSSESDDDGEKKQAVYWKLRVRARPRQTPAPAQTQQPTPEVQTATQTPQDPALIAAMKQAFLDQDADAVNAALAKAEAQGVPLSFGIMSKCIITNLTKGNLEEAENIKKRMLERDPGVTFTSGNIRNKFIITYALNGRTQDALKVMEEMVSDGLAPNKIAARTLMYNMASNGDVEGVRQVAQHLERLNTLRDSVPEYLVDSHLFNAYLKSDQVEEACNLLESRMSESESRLRIAVPLNQLIQDQKDQALDKVSATVEKVARFFNRYEPVVDLFLAYVDQNKVEEARHQLQRFPAIEEQSDMIVGHAVFCSQRKDADAINRLIDLLPTFSNRQPMFFFLLRCHYEKDDVDACWATYQRMQSEGIELDELSQKRLATILKKHGRDAPFEEPPESFNFYKKKLEQMRLQASS</sequence>
<evidence type="ECO:0000313" key="9">
    <source>
        <dbReference type="RefSeq" id="XP_019630725.1"/>
    </source>
</evidence>
<feature type="repeat" description="PPR" evidence="4">
    <location>
        <begin position="634"/>
        <end position="668"/>
    </location>
</feature>
<dbReference type="InterPro" id="IPR000719">
    <property type="entry name" value="Prot_kinase_dom"/>
</dbReference>
<dbReference type="Gene3D" id="1.25.40.10">
    <property type="entry name" value="Tetratricopeptide repeat domain"/>
    <property type="match status" value="3"/>
</dbReference>
<feature type="binding site" evidence="5">
    <location>
        <position position="216"/>
    </location>
    <ligand>
        <name>ATP</name>
        <dbReference type="ChEBI" id="CHEBI:30616"/>
    </ligand>
</feature>
<evidence type="ECO:0000256" key="3">
    <source>
        <dbReference type="ARBA" id="ARBA00022840"/>
    </source>
</evidence>
<dbReference type="InterPro" id="IPR008271">
    <property type="entry name" value="Ser/Thr_kinase_AS"/>
</dbReference>
<dbReference type="PROSITE" id="PS00107">
    <property type="entry name" value="PROTEIN_KINASE_ATP"/>
    <property type="match status" value="1"/>
</dbReference>
<evidence type="ECO:0000256" key="1">
    <source>
        <dbReference type="ARBA" id="ARBA00022737"/>
    </source>
</evidence>
<dbReference type="GO" id="GO:0070129">
    <property type="term" value="P:regulation of mitochondrial translation"/>
    <property type="evidence" value="ECO:0007669"/>
    <property type="project" value="TreeGrafter"/>
</dbReference>
<proteinExistence type="predicted"/>
<dbReference type="Pfam" id="PF12854">
    <property type="entry name" value="PPR_1"/>
    <property type="match status" value="1"/>
</dbReference>
<evidence type="ECO:0000256" key="2">
    <source>
        <dbReference type="ARBA" id="ARBA00022741"/>
    </source>
</evidence>
<dbReference type="SMART" id="SM00220">
    <property type="entry name" value="S_TKc"/>
    <property type="match status" value="1"/>
</dbReference>
<dbReference type="Pfam" id="PF01535">
    <property type="entry name" value="PPR"/>
    <property type="match status" value="2"/>
</dbReference>
<gene>
    <name evidence="9" type="primary">LOC109474808</name>
</gene>
<dbReference type="NCBIfam" id="TIGR00756">
    <property type="entry name" value="PPR"/>
    <property type="match status" value="3"/>
</dbReference>
<keyword evidence="2 5" id="KW-0547">Nucleotide-binding</keyword>
<organism evidence="8 9">
    <name type="scientific">Branchiostoma belcheri</name>
    <name type="common">Amphioxus</name>
    <dbReference type="NCBI Taxonomy" id="7741"/>
    <lineage>
        <taxon>Eukaryota</taxon>
        <taxon>Metazoa</taxon>
        <taxon>Chordata</taxon>
        <taxon>Cephalochordata</taxon>
        <taxon>Leptocardii</taxon>
        <taxon>Amphioxiformes</taxon>
        <taxon>Branchiostomatidae</taxon>
        <taxon>Branchiostoma</taxon>
    </lineage>
</organism>
<dbReference type="SUPFAM" id="SSF48452">
    <property type="entry name" value="TPR-like"/>
    <property type="match status" value="1"/>
</dbReference>
<keyword evidence="8" id="KW-1185">Reference proteome</keyword>
<dbReference type="InterPro" id="IPR017441">
    <property type="entry name" value="Protein_kinase_ATP_BS"/>
</dbReference>
<feature type="repeat" description="PPR" evidence="4">
    <location>
        <begin position="669"/>
        <end position="703"/>
    </location>
</feature>